<keyword evidence="2" id="KW-0808">Transferase</keyword>
<dbReference type="GO" id="GO:0003713">
    <property type="term" value="F:transcription coactivator activity"/>
    <property type="evidence" value="ECO:0007669"/>
    <property type="project" value="TreeGrafter"/>
</dbReference>
<evidence type="ECO:0000256" key="1">
    <source>
        <dbReference type="ARBA" id="ARBA00022527"/>
    </source>
</evidence>
<comment type="similarity">
    <text evidence="7">Belongs to the protein kinase superfamily.</text>
</comment>
<dbReference type="InterPro" id="IPR017441">
    <property type="entry name" value="Protein_kinase_ATP_BS"/>
</dbReference>
<evidence type="ECO:0000256" key="4">
    <source>
        <dbReference type="ARBA" id="ARBA00022777"/>
    </source>
</evidence>
<evidence type="ECO:0000256" key="7">
    <source>
        <dbReference type="RuleBase" id="RU000304"/>
    </source>
</evidence>
<reference evidence="10" key="2">
    <citation type="submission" date="2025-09" db="UniProtKB">
        <authorList>
            <consortium name="Ensembl"/>
        </authorList>
    </citation>
    <scope>IDENTIFICATION</scope>
</reference>
<dbReference type="GO" id="GO:0004674">
    <property type="term" value="F:protein serine/threonine kinase activity"/>
    <property type="evidence" value="ECO:0007669"/>
    <property type="project" value="UniProtKB-KW"/>
</dbReference>
<dbReference type="InterPro" id="IPR000719">
    <property type="entry name" value="Prot_kinase_dom"/>
</dbReference>
<dbReference type="PANTHER" id="PTHR24058">
    <property type="entry name" value="DUAL SPECIFICITY PROTEIN KINASE"/>
    <property type="match status" value="1"/>
</dbReference>
<dbReference type="Gene3D" id="1.10.510.10">
    <property type="entry name" value="Transferase(Phosphotransferase) domain 1"/>
    <property type="match status" value="1"/>
</dbReference>
<keyword evidence="8" id="KW-1133">Transmembrane helix</keyword>
<organism evidence="10 11">
    <name type="scientific">Cyclopterus lumpus</name>
    <name type="common">Lumpsucker</name>
    <dbReference type="NCBI Taxonomy" id="8103"/>
    <lineage>
        <taxon>Eukaryota</taxon>
        <taxon>Metazoa</taxon>
        <taxon>Chordata</taxon>
        <taxon>Craniata</taxon>
        <taxon>Vertebrata</taxon>
        <taxon>Euteleostomi</taxon>
        <taxon>Actinopterygii</taxon>
        <taxon>Neopterygii</taxon>
        <taxon>Teleostei</taxon>
        <taxon>Neoteleostei</taxon>
        <taxon>Acanthomorphata</taxon>
        <taxon>Eupercaria</taxon>
        <taxon>Perciformes</taxon>
        <taxon>Cottioidei</taxon>
        <taxon>Cottales</taxon>
        <taxon>Cyclopteridae</taxon>
        <taxon>Cyclopterus</taxon>
    </lineage>
</organism>
<dbReference type="GO" id="GO:0003714">
    <property type="term" value="F:transcription corepressor activity"/>
    <property type="evidence" value="ECO:0007669"/>
    <property type="project" value="TreeGrafter"/>
</dbReference>
<evidence type="ECO:0000256" key="2">
    <source>
        <dbReference type="ARBA" id="ARBA00022679"/>
    </source>
</evidence>
<dbReference type="AlphaFoldDB" id="A0A8C3APH1"/>
<keyword evidence="1 7" id="KW-0723">Serine/threonine-protein kinase</keyword>
<dbReference type="SMART" id="SM00220">
    <property type="entry name" value="S_TKc"/>
    <property type="match status" value="1"/>
</dbReference>
<dbReference type="Ensembl" id="ENSCLMT00005045720.1">
    <property type="protein sequence ID" value="ENSCLMP00005044160.1"/>
    <property type="gene ID" value="ENSCLMG00005020462.1"/>
</dbReference>
<keyword evidence="4" id="KW-0418">Kinase</keyword>
<reference evidence="10" key="1">
    <citation type="submission" date="2025-08" db="UniProtKB">
        <authorList>
            <consortium name="Ensembl"/>
        </authorList>
    </citation>
    <scope>IDENTIFICATION</scope>
</reference>
<keyword evidence="5 6" id="KW-0067">ATP-binding</keyword>
<dbReference type="PANTHER" id="PTHR24058:SF53">
    <property type="entry name" value="HOMEODOMAIN-INTERACTING PROTEIN KINASE 2"/>
    <property type="match status" value="1"/>
</dbReference>
<dbReference type="PROSITE" id="PS00108">
    <property type="entry name" value="PROTEIN_KINASE_ST"/>
    <property type="match status" value="1"/>
</dbReference>
<dbReference type="GO" id="GO:0004713">
    <property type="term" value="F:protein tyrosine kinase activity"/>
    <property type="evidence" value="ECO:0007669"/>
    <property type="project" value="TreeGrafter"/>
</dbReference>
<dbReference type="GO" id="GO:0046332">
    <property type="term" value="F:SMAD binding"/>
    <property type="evidence" value="ECO:0007669"/>
    <property type="project" value="TreeGrafter"/>
</dbReference>
<evidence type="ECO:0000256" key="3">
    <source>
        <dbReference type="ARBA" id="ARBA00022741"/>
    </source>
</evidence>
<protein>
    <recommendedName>
        <fullName evidence="9">Protein kinase domain-containing protein</fullName>
    </recommendedName>
</protein>
<evidence type="ECO:0000256" key="6">
    <source>
        <dbReference type="PROSITE-ProRule" id="PRU10141"/>
    </source>
</evidence>
<feature type="domain" description="Protein kinase" evidence="9">
    <location>
        <begin position="165"/>
        <end position="418"/>
    </location>
</feature>
<dbReference type="PROSITE" id="PS50011">
    <property type="entry name" value="PROTEIN_KINASE_DOM"/>
    <property type="match status" value="1"/>
</dbReference>
<dbReference type="Proteomes" id="UP000694565">
    <property type="component" value="Unplaced"/>
</dbReference>
<dbReference type="Gene3D" id="3.30.200.20">
    <property type="entry name" value="Phosphorylase Kinase, domain 1"/>
    <property type="match status" value="1"/>
</dbReference>
<feature type="binding site" evidence="6">
    <location>
        <position position="194"/>
    </location>
    <ligand>
        <name>ATP</name>
        <dbReference type="ChEBI" id="CHEBI:30616"/>
    </ligand>
</feature>
<dbReference type="GO" id="GO:0005737">
    <property type="term" value="C:cytoplasm"/>
    <property type="evidence" value="ECO:0007669"/>
    <property type="project" value="TreeGrafter"/>
</dbReference>
<evidence type="ECO:0000256" key="8">
    <source>
        <dbReference type="SAM" id="Phobius"/>
    </source>
</evidence>
<evidence type="ECO:0000313" key="11">
    <source>
        <dbReference type="Proteomes" id="UP000694565"/>
    </source>
</evidence>
<accession>A0A8C3APH1</accession>
<dbReference type="GeneTree" id="ENSGT00940000164472"/>
<dbReference type="SUPFAM" id="SSF56112">
    <property type="entry name" value="Protein kinase-like (PK-like)"/>
    <property type="match status" value="1"/>
</dbReference>
<evidence type="ECO:0000256" key="5">
    <source>
        <dbReference type="ARBA" id="ARBA00022840"/>
    </source>
</evidence>
<proteinExistence type="inferred from homology"/>
<dbReference type="Pfam" id="PF00069">
    <property type="entry name" value="Pkinase"/>
    <property type="match status" value="1"/>
</dbReference>
<dbReference type="InterPro" id="IPR008271">
    <property type="entry name" value="Ser/Thr_kinase_AS"/>
</dbReference>
<sequence length="418" mass="48408">MFQTEHSEPNIPNRCSRQSCVHISLNYLVFKDATGVWPSTEEWEFDNVGTLEEAVKSCSNPTDFIEREDIMAFSNLLEGLLCPDAMRRITPGQALRHDFITMCHMTDNMDTSSYVQAAYELMNVSPPYDLDEYENTLSSEQDVFSRDEDKDLKQEEIISNKSTQYLVLDFIGEGCFGKVAKCLNLKTDKTTAIKIFKDIKEHKEEVKMLEQLRALDPEKNNLLEYIDSFIIQDVPYVTFEMLDTSLWDFVLQRRAPLTPKEIRPIARQLLVAFEALKSIGLIHTDLKPDNVMFVNHKDEPFKVKLIDFGLAMPASEVKTGMIMQPCGYRAPEVNLGLPICEAIDMWGLGCTLAFLFFVIYLFRLIYITFVFIYFFRGILRVLRFPPTIQRCLRRIRFLWEGRGGRSRLCELVTKRKSK</sequence>
<dbReference type="GO" id="GO:0045944">
    <property type="term" value="P:positive regulation of transcription by RNA polymerase II"/>
    <property type="evidence" value="ECO:0007669"/>
    <property type="project" value="TreeGrafter"/>
</dbReference>
<keyword evidence="11" id="KW-1185">Reference proteome</keyword>
<keyword evidence="3 6" id="KW-0547">Nucleotide-binding</keyword>
<evidence type="ECO:0000259" key="9">
    <source>
        <dbReference type="PROSITE" id="PS50011"/>
    </source>
</evidence>
<dbReference type="PROSITE" id="PS00107">
    <property type="entry name" value="PROTEIN_KINASE_ATP"/>
    <property type="match status" value="1"/>
</dbReference>
<dbReference type="GO" id="GO:0016605">
    <property type="term" value="C:PML body"/>
    <property type="evidence" value="ECO:0007669"/>
    <property type="project" value="TreeGrafter"/>
</dbReference>
<dbReference type="InterPro" id="IPR050494">
    <property type="entry name" value="Ser_Thr_dual-spec_kinase"/>
</dbReference>
<name>A0A8C3APH1_CYCLU</name>
<dbReference type="GO" id="GO:0007224">
    <property type="term" value="P:smoothened signaling pathway"/>
    <property type="evidence" value="ECO:0007669"/>
    <property type="project" value="TreeGrafter"/>
</dbReference>
<dbReference type="GO" id="GO:0005524">
    <property type="term" value="F:ATP binding"/>
    <property type="evidence" value="ECO:0007669"/>
    <property type="project" value="UniProtKB-UniRule"/>
</dbReference>
<dbReference type="GO" id="GO:0042771">
    <property type="term" value="P:intrinsic apoptotic signaling pathway in response to DNA damage by p53 class mediator"/>
    <property type="evidence" value="ECO:0007669"/>
    <property type="project" value="TreeGrafter"/>
</dbReference>
<keyword evidence="8" id="KW-0812">Transmembrane</keyword>
<evidence type="ECO:0000313" key="10">
    <source>
        <dbReference type="Ensembl" id="ENSCLMP00005044160.1"/>
    </source>
</evidence>
<dbReference type="InterPro" id="IPR011009">
    <property type="entry name" value="Kinase-like_dom_sf"/>
</dbReference>
<feature type="transmembrane region" description="Helical" evidence="8">
    <location>
        <begin position="345"/>
        <end position="375"/>
    </location>
</feature>
<keyword evidence="8" id="KW-0472">Membrane</keyword>